<feature type="domain" description="Multidrug resistance protein MdtA-like barrel-sandwich hybrid" evidence="4">
    <location>
        <begin position="68"/>
        <end position="200"/>
    </location>
</feature>
<dbReference type="EMBL" id="LNYP01000029">
    <property type="protein sequence ID" value="KTD38187.1"/>
    <property type="molecule type" value="Genomic_DNA"/>
</dbReference>
<dbReference type="PANTHER" id="PTHR30469">
    <property type="entry name" value="MULTIDRUG RESISTANCE PROTEIN MDTA"/>
    <property type="match status" value="1"/>
</dbReference>
<dbReference type="PROSITE" id="PS51257">
    <property type="entry name" value="PROKAR_LIPOPROTEIN"/>
    <property type="match status" value="1"/>
</dbReference>
<feature type="coiled-coil region" evidence="2">
    <location>
        <begin position="98"/>
        <end position="125"/>
    </location>
</feature>
<dbReference type="InterPro" id="IPR058625">
    <property type="entry name" value="MdtA-like_BSH"/>
</dbReference>
<evidence type="ECO:0000256" key="1">
    <source>
        <dbReference type="ARBA" id="ARBA00009477"/>
    </source>
</evidence>
<organism evidence="5 6">
    <name type="scientific">Legionella oakridgensis</name>
    <dbReference type="NCBI Taxonomy" id="29423"/>
    <lineage>
        <taxon>Bacteria</taxon>
        <taxon>Pseudomonadati</taxon>
        <taxon>Pseudomonadota</taxon>
        <taxon>Gammaproteobacteria</taxon>
        <taxon>Legionellales</taxon>
        <taxon>Legionellaceae</taxon>
        <taxon>Legionella</taxon>
    </lineage>
</organism>
<comment type="similarity">
    <text evidence="1">Belongs to the membrane fusion protein (MFP) (TC 8.A.1) family.</text>
</comment>
<dbReference type="Gene3D" id="2.40.50.100">
    <property type="match status" value="1"/>
</dbReference>
<dbReference type="SUPFAM" id="SSF111369">
    <property type="entry name" value="HlyD-like secretion proteins"/>
    <property type="match status" value="1"/>
</dbReference>
<dbReference type="GO" id="GO:0015562">
    <property type="term" value="F:efflux transmembrane transporter activity"/>
    <property type="evidence" value="ECO:0007669"/>
    <property type="project" value="TreeGrafter"/>
</dbReference>
<evidence type="ECO:0000259" key="4">
    <source>
        <dbReference type="Pfam" id="PF25917"/>
    </source>
</evidence>
<dbReference type="RefSeq" id="WP_052335858.1">
    <property type="nucleotide sequence ID" value="NZ_LCUA01000003.1"/>
</dbReference>
<dbReference type="Pfam" id="PF25876">
    <property type="entry name" value="HH_MFP_RND"/>
    <property type="match status" value="1"/>
</dbReference>
<evidence type="ECO:0000256" key="2">
    <source>
        <dbReference type="SAM" id="Coils"/>
    </source>
</evidence>
<dbReference type="AlphaFoldDB" id="A0A0W0X0T1"/>
<evidence type="ECO:0000313" key="5">
    <source>
        <dbReference type="EMBL" id="KTD38187.1"/>
    </source>
</evidence>
<keyword evidence="2" id="KW-0175">Coiled coil</keyword>
<dbReference type="NCBIfam" id="TIGR01730">
    <property type="entry name" value="RND_mfp"/>
    <property type="match status" value="1"/>
</dbReference>
<dbReference type="PATRIC" id="fig|29423.5.peg.1953"/>
<dbReference type="Proteomes" id="UP000054858">
    <property type="component" value="Unassembled WGS sequence"/>
</dbReference>
<sequence>MMQKGFKRVFVTILVLTTTLSACEKQDKKPDKTEQTAVPVTVIPATLELVNVQYKSIGTLVAREAPVIRARISGQIEQLLVHEGEEVHKDQPLLKMKQEELALALQQAEAKLIQAKAQLNESDQDAARADKLIGKGYISQEQYSQIQAQRQTAQANVTVAMADLAHAQFQAAQVNVLSPINGHVGKIAVSVGEYVSDGHHVSCNYSNNRPSGRGFGNHQ</sequence>
<dbReference type="GO" id="GO:1990281">
    <property type="term" value="C:efflux pump complex"/>
    <property type="evidence" value="ECO:0007669"/>
    <property type="project" value="TreeGrafter"/>
</dbReference>
<evidence type="ECO:0000259" key="3">
    <source>
        <dbReference type="Pfam" id="PF25876"/>
    </source>
</evidence>
<gene>
    <name evidence="5" type="primary">mdtA_2</name>
    <name evidence="5" type="ORF">Loak_1863</name>
</gene>
<reference evidence="5 6" key="1">
    <citation type="submission" date="2015-11" db="EMBL/GenBank/DDBJ databases">
        <title>Genomic analysis of 38 Legionella species identifies large and diverse effector repertoires.</title>
        <authorList>
            <person name="Burstein D."/>
            <person name="Amaro F."/>
            <person name="Zusman T."/>
            <person name="Lifshitz Z."/>
            <person name="Cohen O."/>
            <person name="Gilbert J.A."/>
            <person name="Pupko T."/>
            <person name="Shuman H.A."/>
            <person name="Segal G."/>
        </authorList>
    </citation>
    <scope>NUCLEOTIDE SEQUENCE [LARGE SCALE GENOMIC DNA]</scope>
    <source>
        <strain evidence="5 6">Oak Ridge-10</strain>
    </source>
</reference>
<feature type="domain" description="Multidrug resistance protein MdtA-like alpha-helical hairpin" evidence="3">
    <location>
        <begin position="105"/>
        <end position="170"/>
    </location>
</feature>
<protein>
    <submittedName>
        <fullName evidence="5">Multidrug efflux system, subunit A</fullName>
    </submittedName>
</protein>
<dbReference type="InterPro" id="IPR006143">
    <property type="entry name" value="RND_pump_MFP"/>
</dbReference>
<evidence type="ECO:0000313" key="6">
    <source>
        <dbReference type="Proteomes" id="UP000054858"/>
    </source>
</evidence>
<dbReference type="Pfam" id="PF25917">
    <property type="entry name" value="BSH_RND"/>
    <property type="match status" value="1"/>
</dbReference>
<name>A0A0W0X0T1_9GAMM</name>
<comment type="caution">
    <text evidence="5">The sequence shown here is derived from an EMBL/GenBank/DDBJ whole genome shotgun (WGS) entry which is preliminary data.</text>
</comment>
<dbReference type="Gene3D" id="1.10.287.470">
    <property type="entry name" value="Helix hairpin bin"/>
    <property type="match status" value="1"/>
</dbReference>
<accession>A0A0W0X0T1</accession>
<dbReference type="InterPro" id="IPR058624">
    <property type="entry name" value="MdtA-like_HH"/>
</dbReference>
<proteinExistence type="inferred from homology"/>
<dbReference type="PANTHER" id="PTHR30469:SF36">
    <property type="entry name" value="BLL3903 PROTEIN"/>
    <property type="match status" value="1"/>
</dbReference>